<dbReference type="Pfam" id="PF07940">
    <property type="entry name" value="Hepar_II_III_C"/>
    <property type="match status" value="1"/>
</dbReference>
<evidence type="ECO:0000256" key="1">
    <source>
        <dbReference type="ARBA" id="ARBA00004196"/>
    </source>
</evidence>
<reference evidence="3 4" key="1">
    <citation type="submission" date="2018-09" db="EMBL/GenBank/DDBJ databases">
        <title>Genomic Encyclopedia of Archaeal and Bacterial Type Strains, Phase II (KMG-II): from individual species to whole genera.</title>
        <authorList>
            <person name="Goeker M."/>
        </authorList>
    </citation>
    <scope>NUCLEOTIDE SEQUENCE [LARGE SCALE GENOMIC DNA]</scope>
    <source>
        <strain evidence="3 4">DSM 11458</strain>
    </source>
</reference>
<keyword evidence="4" id="KW-1185">Reference proteome</keyword>
<comment type="caution">
    <text evidence="3">The sequence shown here is derived from an EMBL/GenBank/DDBJ whole genome shotgun (WGS) entry which is preliminary data.</text>
</comment>
<accession>A0A420DT41</accession>
<evidence type="ECO:0000313" key="4">
    <source>
        <dbReference type="Proteomes" id="UP000284407"/>
    </source>
</evidence>
<organism evidence="3 4">
    <name type="scientific">Sulfitobacter guttiformis</name>
    <dbReference type="NCBI Taxonomy" id="74349"/>
    <lineage>
        <taxon>Bacteria</taxon>
        <taxon>Pseudomonadati</taxon>
        <taxon>Pseudomonadota</taxon>
        <taxon>Alphaproteobacteria</taxon>
        <taxon>Rhodobacterales</taxon>
        <taxon>Roseobacteraceae</taxon>
        <taxon>Sulfitobacter</taxon>
    </lineage>
</organism>
<gene>
    <name evidence="3" type="ORF">C8N30_1931</name>
</gene>
<dbReference type="Proteomes" id="UP000284407">
    <property type="component" value="Unassembled WGS sequence"/>
</dbReference>
<evidence type="ECO:0000259" key="2">
    <source>
        <dbReference type="Pfam" id="PF07940"/>
    </source>
</evidence>
<name>A0A420DT41_9RHOB</name>
<dbReference type="GO" id="GO:0016829">
    <property type="term" value="F:lyase activity"/>
    <property type="evidence" value="ECO:0007669"/>
    <property type="project" value="InterPro"/>
</dbReference>
<dbReference type="OrthoDB" id="9787373at2"/>
<dbReference type="STRING" id="1443111.Z949_3960"/>
<evidence type="ECO:0000313" key="3">
    <source>
        <dbReference type="EMBL" id="RKE97333.1"/>
    </source>
</evidence>
<dbReference type="Gene3D" id="1.50.10.100">
    <property type="entry name" value="Chondroitin AC/alginate lyase"/>
    <property type="match status" value="1"/>
</dbReference>
<dbReference type="AlphaFoldDB" id="A0A420DT41"/>
<dbReference type="Gene3D" id="2.70.98.70">
    <property type="match status" value="1"/>
</dbReference>
<dbReference type="RefSeq" id="WP_025064259.1">
    <property type="nucleotide sequence ID" value="NZ_RAQK01000001.1"/>
</dbReference>
<dbReference type="InterPro" id="IPR012480">
    <property type="entry name" value="Hepar_II_III_C"/>
</dbReference>
<feature type="domain" description="Heparinase II/III-like C-terminal" evidence="2">
    <location>
        <begin position="306"/>
        <end position="560"/>
    </location>
</feature>
<dbReference type="EMBL" id="RAQK01000001">
    <property type="protein sequence ID" value="RKE97333.1"/>
    <property type="molecule type" value="Genomic_DNA"/>
</dbReference>
<proteinExistence type="predicted"/>
<dbReference type="GO" id="GO:0030313">
    <property type="term" value="C:cell envelope"/>
    <property type="evidence" value="ECO:0007669"/>
    <property type="project" value="UniProtKB-SubCell"/>
</dbReference>
<comment type="subcellular location">
    <subcellularLocation>
        <location evidence="1">Cell envelope</location>
    </subcellularLocation>
</comment>
<protein>
    <submittedName>
        <fullName evidence="3">Putative heparinase superfamily protein</fullName>
    </submittedName>
</protein>
<sequence length="589" mass="63877">MIQFPQLNAQRTRLLNRLHARMAGRAQGQVRGFVSSPEPRTIGSFARGRQLAAGNFLFAGSLITAPQRTPWEIEAPDSAFAEALHGFAWLDDLAAVGDQISRRAAQKWLWQWISLYGTGRGVGWSPDLTGRRLIRWINHALFMLHGSGQNAPDSEAFYRSLTQQTRFLSKRWHAAAPGLARFEALTGLIYAGLSLEGLESLADPAIRALARECESQIDAQGGLPTRNPEELLDVFTLLTWAAAALSDAGRGTPKAHLDAIERIAPTLRTLRHADGGLARFHGGGRGAEGWLDHALASSGVRSMQPTGLSMGYARLSAGRTSLIVDASPPPGGSASANAHASTLAFELTSGRRPLIVNCGSGSSFGIDWRRAGRATPSHSTLSLGGYSSARLDTPDRRTGIEALIDGPTHVPVEITQLNDGLKFQGGHNGYVLTHGLTHARTLELTYDGRAVAGEDMLLAMEDVEKRRFDRALDRTQLKGLRFEVRFHLHPEVDATIDLGGAAVSMALKSGEIWVFRHDGTTALTLEAGAYLETTRLKPRGSSQIVLTGRAINPATRVRWSLSKAQETAIGVRDLERDDPYLDTGFEIED</sequence>
<dbReference type="SUPFAM" id="SSF48230">
    <property type="entry name" value="Chondroitin AC/alginate lyase"/>
    <property type="match status" value="1"/>
</dbReference>
<dbReference type="InterPro" id="IPR008929">
    <property type="entry name" value="Chondroitin_lyas"/>
</dbReference>